<keyword evidence="5 7" id="KW-0627">Porphyrin biosynthesis</keyword>
<dbReference type="GO" id="GO:0016829">
    <property type="term" value="F:lyase activity"/>
    <property type="evidence" value="ECO:0007669"/>
    <property type="project" value="UniProtKB-KW"/>
</dbReference>
<feature type="binding site" evidence="7">
    <location>
        <position position="202"/>
    </location>
    <ligand>
        <name>Fe(2+)</name>
        <dbReference type="ChEBI" id="CHEBI:29033"/>
    </ligand>
</feature>
<feature type="binding site" evidence="7">
    <location>
        <position position="280"/>
    </location>
    <ligand>
        <name>Fe(2+)</name>
        <dbReference type="ChEBI" id="CHEBI:29033"/>
    </ligand>
</feature>
<comment type="function">
    <text evidence="7 8">Catalyzes the ferrous insertion into protoporphyrin IX.</text>
</comment>
<organism evidence="9 10">
    <name type="scientific">Sphingomonas colocasiae</name>
    <dbReference type="NCBI Taxonomy" id="1848973"/>
    <lineage>
        <taxon>Bacteria</taxon>
        <taxon>Pseudomonadati</taxon>
        <taxon>Pseudomonadota</taxon>
        <taxon>Alphaproteobacteria</taxon>
        <taxon>Sphingomonadales</taxon>
        <taxon>Sphingomonadaceae</taxon>
        <taxon>Sphingomonas</taxon>
    </lineage>
</organism>
<comment type="subcellular location">
    <subcellularLocation>
        <location evidence="7 8">Cytoplasm</location>
    </subcellularLocation>
</comment>
<dbReference type="CDD" id="cd00419">
    <property type="entry name" value="Ferrochelatase_C"/>
    <property type="match status" value="1"/>
</dbReference>
<evidence type="ECO:0000256" key="8">
    <source>
        <dbReference type="RuleBase" id="RU000607"/>
    </source>
</evidence>
<dbReference type="Gene3D" id="3.40.50.1400">
    <property type="match status" value="2"/>
</dbReference>
<dbReference type="SUPFAM" id="SSF53800">
    <property type="entry name" value="Chelatase"/>
    <property type="match status" value="1"/>
</dbReference>
<comment type="catalytic activity">
    <reaction evidence="7 8">
        <text>heme b + 2 H(+) = protoporphyrin IX + Fe(2+)</text>
        <dbReference type="Rhea" id="RHEA:22584"/>
        <dbReference type="ChEBI" id="CHEBI:15378"/>
        <dbReference type="ChEBI" id="CHEBI:29033"/>
        <dbReference type="ChEBI" id="CHEBI:57306"/>
        <dbReference type="ChEBI" id="CHEBI:60344"/>
        <dbReference type="EC" id="4.98.1.1"/>
    </reaction>
</comment>
<gene>
    <name evidence="7 9" type="primary">hemH</name>
    <name evidence="9" type="ORF">K7G82_15835</name>
</gene>
<evidence type="ECO:0000256" key="7">
    <source>
        <dbReference type="HAMAP-Rule" id="MF_00323"/>
    </source>
</evidence>
<dbReference type="HAMAP" id="MF_00323">
    <property type="entry name" value="Ferrochelatase"/>
    <property type="match status" value="1"/>
</dbReference>
<keyword evidence="4 7" id="KW-0456">Lyase</keyword>
<keyword evidence="7" id="KW-0479">Metal-binding</keyword>
<evidence type="ECO:0000313" key="9">
    <source>
        <dbReference type="EMBL" id="MBY8823776.1"/>
    </source>
</evidence>
<evidence type="ECO:0000256" key="6">
    <source>
        <dbReference type="ARBA" id="ARBA00024536"/>
    </source>
</evidence>
<keyword evidence="3 7" id="KW-0350">Heme biosynthesis</keyword>
<sequence>MTDHPVISAPKIGVLIVNLGTPDAADAPAVRRYLAEFLSDRRVVEIPALVWQPILRGIILRTRPRHSAHAYRQVWREDGSPLAAITRAQASALADAFGSGVIVDHAMRYGRPAIAERLEALKAAGCDRILIAPLYPQYCAATTATANDAAFAALAGMRWQPAIRTLPPYFDDPAYIAALKASIEQGLTALDFAPDAIVASFHGMPQRTLDLGDPYHCQCRKTARLLGEALGRELIVAFQSRFGRAKWLEPATDATLAALPAKGVKRVAIVAPGFSADCLETLEELAIRGRESFMAAGGTHFAYLPCLNDDVAGMKMLRSILFRELEGWLTPA</sequence>
<evidence type="ECO:0000256" key="5">
    <source>
        <dbReference type="ARBA" id="ARBA00023244"/>
    </source>
</evidence>
<reference evidence="9 10" key="1">
    <citation type="submission" date="2021-08" db="EMBL/GenBank/DDBJ databases">
        <authorList>
            <person name="Tuo L."/>
        </authorList>
    </citation>
    <scope>NUCLEOTIDE SEQUENCE [LARGE SCALE GENOMIC DNA]</scope>
    <source>
        <strain evidence="9 10">JCM 31229</strain>
    </source>
</reference>
<dbReference type="Proteomes" id="UP000706039">
    <property type="component" value="Unassembled WGS sequence"/>
</dbReference>
<dbReference type="PANTHER" id="PTHR11108:SF1">
    <property type="entry name" value="FERROCHELATASE, MITOCHONDRIAL"/>
    <property type="match status" value="1"/>
</dbReference>
<name>A0ABS7PR93_9SPHN</name>
<evidence type="ECO:0000313" key="10">
    <source>
        <dbReference type="Proteomes" id="UP000706039"/>
    </source>
</evidence>
<keyword evidence="2 7" id="KW-0408">Iron</keyword>
<dbReference type="RefSeq" id="WP_222990884.1">
    <property type="nucleotide sequence ID" value="NZ_JAINVV010000007.1"/>
</dbReference>
<keyword evidence="7 8" id="KW-0963">Cytoplasm</keyword>
<dbReference type="EMBL" id="JAINVV010000007">
    <property type="protein sequence ID" value="MBY8823776.1"/>
    <property type="molecule type" value="Genomic_DNA"/>
</dbReference>
<accession>A0ABS7PR93</accession>
<dbReference type="InterPro" id="IPR019772">
    <property type="entry name" value="Ferrochelatase_AS"/>
</dbReference>
<proteinExistence type="inferred from homology"/>
<dbReference type="PROSITE" id="PS00534">
    <property type="entry name" value="FERROCHELATASE"/>
    <property type="match status" value="1"/>
</dbReference>
<dbReference type="InterPro" id="IPR001015">
    <property type="entry name" value="Ferrochelatase"/>
</dbReference>
<dbReference type="InterPro" id="IPR033644">
    <property type="entry name" value="Ferrochelatase_C"/>
</dbReference>
<comment type="pathway">
    <text evidence="7 8">Porphyrin-containing compound metabolism; protoheme biosynthesis; protoheme from protoporphyrin-IX: step 1/1.</text>
</comment>
<dbReference type="CDD" id="cd03411">
    <property type="entry name" value="Ferrochelatase_N"/>
    <property type="match status" value="1"/>
</dbReference>
<evidence type="ECO:0000256" key="2">
    <source>
        <dbReference type="ARBA" id="ARBA00023004"/>
    </source>
</evidence>
<comment type="caution">
    <text evidence="9">The sequence shown here is derived from an EMBL/GenBank/DDBJ whole genome shotgun (WGS) entry which is preliminary data.</text>
</comment>
<comment type="catalytic activity">
    <reaction evidence="6">
        <text>Fe-coproporphyrin III + 2 H(+) = coproporphyrin III + Fe(2+)</text>
        <dbReference type="Rhea" id="RHEA:49572"/>
        <dbReference type="ChEBI" id="CHEBI:15378"/>
        <dbReference type="ChEBI" id="CHEBI:29033"/>
        <dbReference type="ChEBI" id="CHEBI:68438"/>
        <dbReference type="ChEBI" id="CHEBI:131725"/>
        <dbReference type="EC" id="4.99.1.9"/>
    </reaction>
    <physiologicalReaction direction="right-to-left" evidence="6">
        <dbReference type="Rhea" id="RHEA:49574"/>
    </physiologicalReaction>
</comment>
<dbReference type="PANTHER" id="PTHR11108">
    <property type="entry name" value="FERROCHELATASE"/>
    <property type="match status" value="1"/>
</dbReference>
<protein>
    <recommendedName>
        <fullName evidence="7 8">Ferrochelatase</fullName>
        <ecNumber evidence="7 8">4.98.1.1</ecNumber>
    </recommendedName>
    <alternativeName>
        <fullName evidence="7">Heme synthase</fullName>
    </alternativeName>
    <alternativeName>
        <fullName evidence="7">Protoheme ferro-lyase</fullName>
    </alternativeName>
</protein>
<evidence type="ECO:0000256" key="1">
    <source>
        <dbReference type="ARBA" id="ARBA00007718"/>
    </source>
</evidence>
<dbReference type="EC" id="4.98.1.1" evidence="7 8"/>
<dbReference type="InterPro" id="IPR033659">
    <property type="entry name" value="Ferrochelatase_N"/>
</dbReference>
<evidence type="ECO:0000256" key="4">
    <source>
        <dbReference type="ARBA" id="ARBA00023239"/>
    </source>
</evidence>
<evidence type="ECO:0000256" key="3">
    <source>
        <dbReference type="ARBA" id="ARBA00023133"/>
    </source>
</evidence>
<dbReference type="Pfam" id="PF00762">
    <property type="entry name" value="Ferrochelatase"/>
    <property type="match status" value="1"/>
</dbReference>
<keyword evidence="10" id="KW-1185">Reference proteome</keyword>
<dbReference type="NCBIfam" id="TIGR00109">
    <property type="entry name" value="hemH"/>
    <property type="match status" value="1"/>
</dbReference>
<comment type="similarity">
    <text evidence="1 7 8">Belongs to the ferrochelatase family.</text>
</comment>